<evidence type="ECO:0000313" key="1">
    <source>
        <dbReference type="EMBL" id="EFS91806.1"/>
    </source>
</evidence>
<protein>
    <submittedName>
        <fullName evidence="1">Uncharacterized protein</fullName>
    </submittedName>
</protein>
<keyword evidence="2" id="KW-1185">Reference proteome</keyword>
<organism evidence="1 2">
    <name type="scientific">Cutibacterium modestum HL044PA1</name>
    <dbReference type="NCBI Taxonomy" id="765109"/>
    <lineage>
        <taxon>Bacteria</taxon>
        <taxon>Bacillati</taxon>
        <taxon>Actinomycetota</taxon>
        <taxon>Actinomycetes</taxon>
        <taxon>Propionibacteriales</taxon>
        <taxon>Propionibacteriaceae</taxon>
        <taxon>Cutibacterium</taxon>
        <taxon>Cutibacterium modestum</taxon>
    </lineage>
</organism>
<dbReference type="Proteomes" id="UP000003179">
    <property type="component" value="Unassembled WGS sequence"/>
</dbReference>
<evidence type="ECO:0000313" key="2">
    <source>
        <dbReference type="Proteomes" id="UP000003179"/>
    </source>
</evidence>
<name>A0ABP2K4L1_9ACTN</name>
<comment type="caution">
    <text evidence="1">The sequence shown here is derived from an EMBL/GenBank/DDBJ whole genome shotgun (WGS) entry which is preliminary data.</text>
</comment>
<accession>A0ABP2K4L1</accession>
<gene>
    <name evidence="1" type="ORF">HMPREF9607_01967</name>
</gene>
<proteinExistence type="predicted"/>
<dbReference type="EMBL" id="ADZU01000033">
    <property type="protein sequence ID" value="EFS91806.1"/>
    <property type="molecule type" value="Genomic_DNA"/>
</dbReference>
<reference evidence="1" key="1">
    <citation type="submission" date="2010-08" db="EMBL/GenBank/DDBJ databases">
        <authorList>
            <person name="Weinstock G."/>
            <person name="Sodergren E."/>
            <person name="Clifton S."/>
            <person name="Fulton L."/>
            <person name="Fulton B."/>
            <person name="Courtney L."/>
            <person name="Fronick C."/>
            <person name="Harrison M."/>
            <person name="Strong C."/>
            <person name="Farmer C."/>
            <person name="Delahaunty K."/>
            <person name="Markovic C."/>
            <person name="Hall O."/>
            <person name="Minx P."/>
            <person name="Tomlinson C."/>
            <person name="Mitreva M."/>
            <person name="Hou S."/>
            <person name="Chen J."/>
            <person name="Wollam A."/>
            <person name="Pepin K.H."/>
            <person name="Johnson M."/>
            <person name="Bhonagiri V."/>
            <person name="Zhang X."/>
            <person name="Suruliraj S."/>
            <person name="Warren W."/>
            <person name="Chinwalla A."/>
            <person name="Mardis E.R."/>
            <person name="Wilson R.K."/>
        </authorList>
    </citation>
    <scope>NUCLEOTIDE SEQUENCE [LARGE SCALE GENOMIC DNA]</scope>
    <source>
        <strain evidence="1">HL044PA1</strain>
    </source>
</reference>
<sequence length="82" mass="8974">MPQHVDELLGPFSIDVIPTSSWIQQDVQLAGAEGRHTLWGLGGHLIGELGTRKSSRRHLDHMAMRAPLVPTEGQNAALLEDL</sequence>